<dbReference type="STRING" id="145388.A0A0D2LEP7"/>
<dbReference type="EMBL" id="KK100551">
    <property type="protein sequence ID" value="KIZ05144.1"/>
    <property type="molecule type" value="Genomic_DNA"/>
</dbReference>
<organism evidence="7 8">
    <name type="scientific">Monoraphidium neglectum</name>
    <dbReference type="NCBI Taxonomy" id="145388"/>
    <lineage>
        <taxon>Eukaryota</taxon>
        <taxon>Viridiplantae</taxon>
        <taxon>Chlorophyta</taxon>
        <taxon>core chlorophytes</taxon>
        <taxon>Chlorophyceae</taxon>
        <taxon>CS clade</taxon>
        <taxon>Sphaeropleales</taxon>
        <taxon>Selenastraceae</taxon>
        <taxon>Monoraphidium</taxon>
    </lineage>
</organism>
<dbReference type="Gene3D" id="3.40.5.10">
    <property type="entry name" value="Ribosomal protein L9, N-terminal domain"/>
    <property type="match status" value="1"/>
</dbReference>
<keyword evidence="3" id="KW-0687">Ribonucleoprotein</keyword>
<evidence type="ECO:0000256" key="3">
    <source>
        <dbReference type="ARBA" id="ARBA00023274"/>
    </source>
</evidence>
<dbReference type="Gene3D" id="3.10.430.100">
    <property type="entry name" value="Ribosomal protein L9, C-terminal domain"/>
    <property type="match status" value="1"/>
</dbReference>
<evidence type="ECO:0000313" key="8">
    <source>
        <dbReference type="Proteomes" id="UP000054498"/>
    </source>
</evidence>
<dbReference type="KEGG" id="mng:MNEG_2816"/>
<dbReference type="SUPFAM" id="SSF55653">
    <property type="entry name" value="Ribosomal protein L9 C-domain"/>
    <property type="match status" value="1"/>
</dbReference>
<dbReference type="GO" id="GO:1990904">
    <property type="term" value="C:ribonucleoprotein complex"/>
    <property type="evidence" value="ECO:0007669"/>
    <property type="project" value="UniProtKB-KW"/>
</dbReference>
<reference evidence="7 8" key="1">
    <citation type="journal article" date="2013" name="BMC Genomics">
        <title>Reconstruction of the lipid metabolism for the microalga Monoraphidium neglectum from its genome sequence reveals characteristics suitable for biofuel production.</title>
        <authorList>
            <person name="Bogen C."/>
            <person name="Al-Dilaimi A."/>
            <person name="Albersmeier A."/>
            <person name="Wichmann J."/>
            <person name="Grundmann M."/>
            <person name="Rupp O."/>
            <person name="Lauersen K.J."/>
            <person name="Blifernez-Klassen O."/>
            <person name="Kalinowski J."/>
            <person name="Goesmann A."/>
            <person name="Mussgnug J.H."/>
            <person name="Kruse O."/>
        </authorList>
    </citation>
    <scope>NUCLEOTIDE SEQUENCE [LARGE SCALE GENOMIC DNA]</scope>
    <source>
        <strain evidence="7 8">SAG 48.87</strain>
    </source>
</reference>
<dbReference type="OrthoDB" id="5555409at2759"/>
<evidence type="ECO:0000256" key="2">
    <source>
        <dbReference type="ARBA" id="ARBA00022980"/>
    </source>
</evidence>
<dbReference type="Pfam" id="PF01281">
    <property type="entry name" value="Ribosomal_L9_N"/>
    <property type="match status" value="1"/>
</dbReference>
<dbReference type="GeneID" id="25735694"/>
<dbReference type="GO" id="GO:0003735">
    <property type="term" value="F:structural constituent of ribosome"/>
    <property type="evidence" value="ECO:0007669"/>
    <property type="project" value="InterPro"/>
</dbReference>
<protein>
    <recommendedName>
        <fullName evidence="5">Large ribosomal subunit protein bL9c</fullName>
    </recommendedName>
    <alternativeName>
        <fullName evidence="4">CL9</fullName>
    </alternativeName>
</protein>
<dbReference type="RefSeq" id="XP_013904163.1">
    <property type="nucleotide sequence ID" value="XM_014048709.1"/>
</dbReference>
<dbReference type="InterPro" id="IPR020070">
    <property type="entry name" value="Ribosomal_bL9_N"/>
</dbReference>
<dbReference type="InterPro" id="IPR009027">
    <property type="entry name" value="Ribosomal_bL9/RNase_H1_N"/>
</dbReference>
<dbReference type="GO" id="GO:0005840">
    <property type="term" value="C:ribosome"/>
    <property type="evidence" value="ECO:0007669"/>
    <property type="project" value="UniProtKB-KW"/>
</dbReference>
<comment type="similarity">
    <text evidence="1">Belongs to the bacterial ribosomal protein bL9 family.</text>
</comment>
<evidence type="ECO:0000313" key="7">
    <source>
        <dbReference type="EMBL" id="KIZ05144.1"/>
    </source>
</evidence>
<dbReference type="Proteomes" id="UP000054498">
    <property type="component" value="Unassembled WGS sequence"/>
</dbReference>
<evidence type="ECO:0000256" key="5">
    <source>
        <dbReference type="ARBA" id="ARBA00035193"/>
    </source>
</evidence>
<feature type="domain" description="Ribosomal protein L9" evidence="6">
    <location>
        <begin position="68"/>
        <end position="113"/>
    </location>
</feature>
<evidence type="ECO:0000259" key="6">
    <source>
        <dbReference type="Pfam" id="PF01281"/>
    </source>
</evidence>
<dbReference type="InterPro" id="IPR000244">
    <property type="entry name" value="Ribosomal_bL9"/>
</dbReference>
<evidence type="ECO:0000256" key="1">
    <source>
        <dbReference type="ARBA" id="ARBA00010605"/>
    </source>
</evidence>
<keyword evidence="2" id="KW-0689">Ribosomal protein</keyword>
<accession>A0A0D2LEP7</accession>
<name>A0A0D2LEP7_9CHLO</name>
<dbReference type="GO" id="GO:0006412">
    <property type="term" value="P:translation"/>
    <property type="evidence" value="ECO:0007669"/>
    <property type="project" value="InterPro"/>
</dbReference>
<proteinExistence type="inferred from homology"/>
<dbReference type="InterPro" id="IPR036935">
    <property type="entry name" value="Ribosomal_bL9_N_sf"/>
</dbReference>
<sequence>MTTNGILRPLLSGALWRQHQQALDGATWVCAAAAATAATPVAGWWPSQLAAAGACAHQHQQQRHKHTVKVVLLQDHPKLGAAGEVVSVKAGYARHSLYPSRIADYAVPGVLRKMREQGLLRGEGEQPARGAPRSAAAQGLLTGGGAAAGGDKAAQELSQILHVLSTQKVVTRRRYQRKTEEQGMINSVGRRTIAAAVRDQLHIHLPWDVIMLDGPITEYGEFKVPLNLAAPDGQQVELELEVIKTRRM</sequence>
<evidence type="ECO:0000256" key="4">
    <source>
        <dbReference type="ARBA" id="ARBA00031047"/>
    </source>
</evidence>
<keyword evidence="8" id="KW-1185">Reference proteome</keyword>
<dbReference type="AlphaFoldDB" id="A0A0D2LEP7"/>
<dbReference type="PANTHER" id="PTHR21368">
    <property type="entry name" value="50S RIBOSOMAL PROTEIN L9"/>
    <property type="match status" value="1"/>
</dbReference>
<dbReference type="InterPro" id="IPR036791">
    <property type="entry name" value="Ribosomal_bL9_C_sf"/>
</dbReference>
<dbReference type="SUPFAM" id="SSF55658">
    <property type="entry name" value="L9 N-domain-like"/>
    <property type="match status" value="1"/>
</dbReference>
<gene>
    <name evidence="7" type="ORF">MNEG_2816</name>
</gene>